<dbReference type="EMBL" id="FWXJ01000013">
    <property type="protein sequence ID" value="SMC71818.1"/>
    <property type="molecule type" value="Genomic_DNA"/>
</dbReference>
<dbReference type="GO" id="GO:0002100">
    <property type="term" value="P:tRNA wobble adenosine to inosine editing"/>
    <property type="evidence" value="ECO:0007669"/>
    <property type="project" value="UniProtKB-UniRule"/>
</dbReference>
<keyword evidence="11" id="KW-1185">Reference proteome</keyword>
<keyword evidence="6 8" id="KW-0862">Zinc</keyword>
<dbReference type="OrthoDB" id="9802676at2"/>
<dbReference type="NCBIfam" id="NF008113">
    <property type="entry name" value="PRK10860.1"/>
    <property type="match status" value="1"/>
</dbReference>
<feature type="domain" description="CMP/dCMP-type deaminase" evidence="9">
    <location>
        <begin position="1"/>
        <end position="107"/>
    </location>
</feature>
<feature type="binding site" evidence="8">
    <location>
        <position position="76"/>
    </location>
    <ligand>
        <name>Zn(2+)</name>
        <dbReference type="ChEBI" id="CHEBI:29105"/>
        <note>catalytic</note>
    </ligand>
</feature>
<evidence type="ECO:0000256" key="3">
    <source>
        <dbReference type="ARBA" id="ARBA00022694"/>
    </source>
</evidence>
<dbReference type="PANTHER" id="PTHR11079:SF202">
    <property type="entry name" value="TRNA-SPECIFIC ADENOSINE DEAMINASE"/>
    <property type="match status" value="1"/>
</dbReference>
<keyword evidence="5 8" id="KW-0378">Hydrolase</keyword>
<comment type="function">
    <text evidence="8">Catalyzes the deamination of adenosine to inosine at the wobble position 34 of tRNA(Arg2).</text>
</comment>
<dbReference type="PROSITE" id="PS51747">
    <property type="entry name" value="CYT_DCMP_DEAMINASES_2"/>
    <property type="match status" value="1"/>
</dbReference>
<name>A0A1W2BHA8_9BURK</name>
<feature type="binding site" evidence="8">
    <location>
        <position position="46"/>
    </location>
    <ligand>
        <name>Zn(2+)</name>
        <dbReference type="ChEBI" id="CHEBI:29105"/>
        <note>catalytic</note>
    </ligand>
</feature>
<dbReference type="EC" id="3.5.4.33" evidence="8"/>
<dbReference type="InterPro" id="IPR058535">
    <property type="entry name" value="MafB19-deam"/>
</dbReference>
<evidence type="ECO:0000256" key="8">
    <source>
        <dbReference type="HAMAP-Rule" id="MF_00972"/>
    </source>
</evidence>
<dbReference type="InterPro" id="IPR028883">
    <property type="entry name" value="tRNA_aden_deaminase"/>
</dbReference>
<evidence type="ECO:0000256" key="5">
    <source>
        <dbReference type="ARBA" id="ARBA00022801"/>
    </source>
</evidence>
<feature type="active site" description="Proton donor" evidence="8">
    <location>
        <position position="48"/>
    </location>
</feature>
<comment type="catalytic activity">
    <reaction evidence="7 8">
        <text>adenosine(34) in tRNA + H2O + H(+) = inosine(34) in tRNA + NH4(+)</text>
        <dbReference type="Rhea" id="RHEA:43168"/>
        <dbReference type="Rhea" id="RHEA-COMP:10373"/>
        <dbReference type="Rhea" id="RHEA-COMP:10374"/>
        <dbReference type="ChEBI" id="CHEBI:15377"/>
        <dbReference type="ChEBI" id="CHEBI:15378"/>
        <dbReference type="ChEBI" id="CHEBI:28938"/>
        <dbReference type="ChEBI" id="CHEBI:74411"/>
        <dbReference type="ChEBI" id="CHEBI:82852"/>
        <dbReference type="EC" id="3.5.4.33"/>
    </reaction>
</comment>
<dbReference type="PANTHER" id="PTHR11079">
    <property type="entry name" value="CYTOSINE DEAMINASE FAMILY MEMBER"/>
    <property type="match status" value="1"/>
</dbReference>
<evidence type="ECO:0000313" key="11">
    <source>
        <dbReference type="Proteomes" id="UP000192708"/>
    </source>
</evidence>
<evidence type="ECO:0000259" key="9">
    <source>
        <dbReference type="PROSITE" id="PS51747"/>
    </source>
</evidence>
<dbReference type="HAMAP" id="MF_00972">
    <property type="entry name" value="tRNA_aden_deaminase"/>
    <property type="match status" value="1"/>
</dbReference>
<proteinExistence type="inferred from homology"/>
<dbReference type="GO" id="GO:0008270">
    <property type="term" value="F:zinc ion binding"/>
    <property type="evidence" value="ECO:0007669"/>
    <property type="project" value="UniProtKB-UniRule"/>
</dbReference>
<dbReference type="RefSeq" id="WP_084284970.1">
    <property type="nucleotide sequence ID" value="NZ_FWXJ01000013.1"/>
</dbReference>
<sequence>MRLAIHQANLAAQKNEIPVGAVIVHQNELVAEAHNQPISDSDPSSHAEMNVLRLAGKKLSNYRLPGLDLYVTLEPCLMCAGAIMNARISRVFFGAFDPKTGVAGSVLNVFNENKLNHHAKIEGGILGEECAHLLKDFFRMKRSTS</sequence>
<keyword evidence="3 8" id="KW-0819">tRNA processing</keyword>
<dbReference type="AlphaFoldDB" id="A0A1W2BHA8"/>
<dbReference type="Pfam" id="PF14437">
    <property type="entry name" value="MafB19-deam"/>
    <property type="match status" value="1"/>
</dbReference>
<evidence type="ECO:0000313" key="10">
    <source>
        <dbReference type="EMBL" id="SMC71818.1"/>
    </source>
</evidence>
<accession>A0A1W2BHA8</accession>
<comment type="cofactor">
    <cofactor evidence="8">
        <name>Zn(2+)</name>
        <dbReference type="ChEBI" id="CHEBI:29105"/>
    </cofactor>
    <text evidence="8">Binds 1 zinc ion per subunit.</text>
</comment>
<dbReference type="SUPFAM" id="SSF53927">
    <property type="entry name" value="Cytidine deaminase-like"/>
    <property type="match status" value="1"/>
</dbReference>
<dbReference type="CDD" id="cd01285">
    <property type="entry name" value="nucleoside_deaminase"/>
    <property type="match status" value="1"/>
</dbReference>
<comment type="subunit">
    <text evidence="2 8">Homodimer.</text>
</comment>
<feature type="binding site" evidence="8">
    <location>
        <position position="79"/>
    </location>
    <ligand>
        <name>Zn(2+)</name>
        <dbReference type="ChEBI" id="CHEBI:29105"/>
        <note>catalytic</note>
    </ligand>
</feature>
<comment type="similarity">
    <text evidence="1">Belongs to the cytidine and deoxycytidylate deaminase family. ADAT2 subfamily.</text>
</comment>
<organism evidence="10 11">
    <name type="scientific">Polynucleobacter kasalickyi</name>
    <dbReference type="NCBI Taxonomy" id="1938817"/>
    <lineage>
        <taxon>Bacteria</taxon>
        <taxon>Pseudomonadati</taxon>
        <taxon>Pseudomonadota</taxon>
        <taxon>Betaproteobacteria</taxon>
        <taxon>Burkholderiales</taxon>
        <taxon>Burkholderiaceae</taxon>
        <taxon>Polynucleobacter</taxon>
    </lineage>
</organism>
<gene>
    <name evidence="8" type="primary">tadA</name>
    <name evidence="10" type="ORF">SAMN06296008_11320</name>
</gene>
<evidence type="ECO:0000256" key="2">
    <source>
        <dbReference type="ARBA" id="ARBA00011738"/>
    </source>
</evidence>
<evidence type="ECO:0000256" key="6">
    <source>
        <dbReference type="ARBA" id="ARBA00022833"/>
    </source>
</evidence>
<evidence type="ECO:0000256" key="4">
    <source>
        <dbReference type="ARBA" id="ARBA00022723"/>
    </source>
</evidence>
<dbReference type="Proteomes" id="UP000192708">
    <property type="component" value="Unassembled WGS sequence"/>
</dbReference>
<dbReference type="GO" id="GO:0052717">
    <property type="term" value="F:tRNA-specific adenosine-34 deaminase activity"/>
    <property type="evidence" value="ECO:0007669"/>
    <property type="project" value="UniProtKB-UniRule"/>
</dbReference>
<protein>
    <recommendedName>
        <fullName evidence="8">tRNA-specific adenosine deaminase</fullName>
        <ecNumber evidence="8">3.5.4.33</ecNumber>
    </recommendedName>
</protein>
<dbReference type="InterPro" id="IPR016192">
    <property type="entry name" value="APOBEC/CMP_deaminase_Zn-bd"/>
</dbReference>
<keyword evidence="4 8" id="KW-0479">Metal-binding</keyword>
<dbReference type="InterPro" id="IPR016193">
    <property type="entry name" value="Cytidine_deaminase-like"/>
</dbReference>
<dbReference type="PROSITE" id="PS00903">
    <property type="entry name" value="CYT_DCMP_DEAMINASES_1"/>
    <property type="match status" value="1"/>
</dbReference>
<reference evidence="10 11" key="1">
    <citation type="submission" date="2017-04" db="EMBL/GenBank/DDBJ databases">
        <authorList>
            <person name="Afonso C.L."/>
            <person name="Miller P.J."/>
            <person name="Scott M.A."/>
            <person name="Spackman E."/>
            <person name="Goraichik I."/>
            <person name="Dimitrov K.M."/>
            <person name="Suarez D.L."/>
            <person name="Swayne D.E."/>
        </authorList>
    </citation>
    <scope>NUCLEOTIDE SEQUENCE [LARGE SCALE GENOMIC DNA]</scope>
    <source>
        <strain evidence="10 11">VK13</strain>
    </source>
</reference>
<evidence type="ECO:0000256" key="7">
    <source>
        <dbReference type="ARBA" id="ARBA00048045"/>
    </source>
</evidence>
<dbReference type="FunFam" id="3.40.140.10:FF:000005">
    <property type="entry name" value="tRNA-specific adenosine deaminase"/>
    <property type="match status" value="1"/>
</dbReference>
<dbReference type="STRING" id="1938817.SAMN06296008_11320"/>
<evidence type="ECO:0000256" key="1">
    <source>
        <dbReference type="ARBA" id="ARBA00010669"/>
    </source>
</evidence>
<dbReference type="Gene3D" id="3.40.140.10">
    <property type="entry name" value="Cytidine Deaminase, domain 2"/>
    <property type="match status" value="1"/>
</dbReference>
<dbReference type="InterPro" id="IPR002125">
    <property type="entry name" value="CMP_dCMP_dom"/>
</dbReference>